<keyword evidence="3" id="KW-1185">Reference proteome</keyword>
<organism evidence="2 3">
    <name type="scientific">Snuella sedimenti</name>
    <dbReference type="NCBI Taxonomy" id="2798802"/>
    <lineage>
        <taxon>Bacteria</taxon>
        <taxon>Pseudomonadati</taxon>
        <taxon>Bacteroidota</taxon>
        <taxon>Flavobacteriia</taxon>
        <taxon>Flavobacteriales</taxon>
        <taxon>Flavobacteriaceae</taxon>
        <taxon>Snuella</taxon>
    </lineage>
</organism>
<sequence length="116" mass="13554">MNLILKIEELALFLLGIYFFNILDFSWWWFIMLLLTPDIGMLGYLINTRIGAITYNVLHHRGVAVLFYLIGIYTQSQTIQLIGVIIFCHAALDRVFGYGLKYFDHFKHTHLGDLKK</sequence>
<reference evidence="2" key="1">
    <citation type="submission" date="2020-12" db="EMBL/GenBank/DDBJ databases">
        <title>Snuella sp. nov., isolated from sediment in Incheon.</title>
        <authorList>
            <person name="Kim W."/>
        </authorList>
    </citation>
    <scope>NUCLEOTIDE SEQUENCE</scope>
    <source>
        <strain evidence="2">CAU 1569</strain>
    </source>
</reference>
<feature type="transmembrane region" description="Helical" evidence="1">
    <location>
        <begin position="65"/>
        <end position="92"/>
    </location>
</feature>
<dbReference type="Proteomes" id="UP000610931">
    <property type="component" value="Unassembled WGS sequence"/>
</dbReference>
<evidence type="ECO:0000313" key="2">
    <source>
        <dbReference type="EMBL" id="MBJ6367741.1"/>
    </source>
</evidence>
<protein>
    <submittedName>
        <fullName evidence="2">DUF4260 domain-containing protein</fullName>
    </submittedName>
</protein>
<accession>A0A8J7IH81</accession>
<dbReference type="AlphaFoldDB" id="A0A8J7IH81"/>
<keyword evidence="1" id="KW-0812">Transmembrane</keyword>
<keyword evidence="1" id="KW-0472">Membrane</keyword>
<dbReference type="InterPro" id="IPR025356">
    <property type="entry name" value="DUF4260"/>
</dbReference>
<gene>
    <name evidence="2" type="ORF">JF259_06555</name>
</gene>
<evidence type="ECO:0000313" key="3">
    <source>
        <dbReference type="Proteomes" id="UP000610931"/>
    </source>
</evidence>
<dbReference type="Pfam" id="PF14079">
    <property type="entry name" value="DUF4260"/>
    <property type="match status" value="1"/>
</dbReference>
<evidence type="ECO:0000256" key="1">
    <source>
        <dbReference type="SAM" id="Phobius"/>
    </source>
</evidence>
<dbReference type="EMBL" id="JAELVQ010000006">
    <property type="protein sequence ID" value="MBJ6367741.1"/>
    <property type="molecule type" value="Genomic_DNA"/>
</dbReference>
<feature type="transmembrane region" description="Helical" evidence="1">
    <location>
        <begin position="12"/>
        <end position="35"/>
    </location>
</feature>
<dbReference type="RefSeq" id="WP_199114511.1">
    <property type="nucleotide sequence ID" value="NZ_JAELVQ010000006.1"/>
</dbReference>
<name>A0A8J7IH81_9FLAO</name>
<proteinExistence type="predicted"/>
<keyword evidence="1" id="KW-1133">Transmembrane helix</keyword>
<comment type="caution">
    <text evidence="2">The sequence shown here is derived from an EMBL/GenBank/DDBJ whole genome shotgun (WGS) entry which is preliminary data.</text>
</comment>